<feature type="compositionally biased region" description="Basic residues" evidence="1">
    <location>
        <begin position="399"/>
        <end position="409"/>
    </location>
</feature>
<sequence length="654" mass="71398">MHSTLLPGLASRCVLACANPALSGSPQRLARLLLFSSSLVTVVGFRPVVVFLIDFYPDTKCTLCKKFKPAWDTHELCPACRDCSVEQPCQVCRTWSSPEWELLRQRSEERGKSIAKKKGSKGSKSSSKSSRASSHKSSSHESRHSRKKSVPGTPVQNPTDKANEIGTGAASAGHPSLASKIGCSAAITAGSPSLPENNEIGSSAVNPGLPHLQENTQPEAGVDISSLGLPSLFPGNPATTVSGTVTQQAADPENQGFSGDNPMDISFSSSLHSTVPQDFEGFQDRGRSKHRSSFKSKKKKRRRRHSSSSFFSLSSPSSRGRKRRHSPHTDFPTEALSRLVTLLSQSADRLATPSQPAQDQPSTSITQPSSDPLLLPEHRPDSPSEVESVATGDFQFHVTRSHSRSRSRSHSMDASEDSDDEPIMGTSFSKESFEKAVEVVRRQLGFDSPPVPDPPVAKRSKLSLNKPAGPRKPVMPVDTECFDRFESQANSRVWRAFPERQSSDFHISDEDFKSFFSSPAIPDSCLDKLKSAGAVDSRGHFRSPTTKKSFTSLHGMDLAARTGMKFTSSLLLFAEVLSKAFRQSGSDEVSRKDIGAIVNMLGPIARLSYDQFAKVAVRASTDRRELVLDNIHWPSKDIKRRFMKLPLSGPTRKV</sequence>
<evidence type="ECO:0000313" key="2">
    <source>
        <dbReference type="EMBL" id="KAJ8044864.1"/>
    </source>
</evidence>
<keyword evidence="3" id="KW-1185">Reference proteome</keyword>
<feature type="compositionally biased region" description="Polar residues" evidence="1">
    <location>
        <begin position="194"/>
        <end position="205"/>
    </location>
</feature>
<evidence type="ECO:0000256" key="1">
    <source>
        <dbReference type="SAM" id="MobiDB-lite"/>
    </source>
</evidence>
<organism evidence="2 3">
    <name type="scientific">Holothuria leucospilota</name>
    <name type="common">Black long sea cucumber</name>
    <name type="synonym">Mertensiothuria leucospilota</name>
    <dbReference type="NCBI Taxonomy" id="206669"/>
    <lineage>
        <taxon>Eukaryota</taxon>
        <taxon>Metazoa</taxon>
        <taxon>Echinodermata</taxon>
        <taxon>Eleutherozoa</taxon>
        <taxon>Echinozoa</taxon>
        <taxon>Holothuroidea</taxon>
        <taxon>Aspidochirotacea</taxon>
        <taxon>Aspidochirotida</taxon>
        <taxon>Holothuriidae</taxon>
        <taxon>Holothuria</taxon>
    </lineage>
</organism>
<feature type="compositionally biased region" description="Low complexity" evidence="1">
    <location>
        <begin position="122"/>
        <end position="136"/>
    </location>
</feature>
<feature type="compositionally biased region" description="Polar residues" evidence="1">
    <location>
        <begin position="348"/>
        <end position="370"/>
    </location>
</feature>
<feature type="compositionally biased region" description="Low complexity" evidence="1">
    <location>
        <begin position="307"/>
        <end position="318"/>
    </location>
</feature>
<proteinExistence type="predicted"/>
<feature type="region of interest" description="Disordered" evidence="1">
    <location>
        <begin position="106"/>
        <end position="175"/>
    </location>
</feature>
<feature type="region of interest" description="Disordered" evidence="1">
    <location>
        <begin position="348"/>
        <end position="429"/>
    </location>
</feature>
<feature type="compositionally biased region" description="Polar residues" evidence="1">
    <location>
        <begin position="266"/>
        <end position="276"/>
    </location>
</feature>
<protein>
    <submittedName>
        <fullName evidence="2">Uncharacterized protein</fullName>
    </submittedName>
</protein>
<feature type="region of interest" description="Disordered" evidence="1">
    <location>
        <begin position="445"/>
        <end position="475"/>
    </location>
</feature>
<name>A0A9Q1HFT9_HOLLE</name>
<evidence type="ECO:0000313" key="3">
    <source>
        <dbReference type="Proteomes" id="UP001152320"/>
    </source>
</evidence>
<gene>
    <name evidence="2" type="ORF">HOLleu_07740</name>
</gene>
<dbReference type="AlphaFoldDB" id="A0A9Q1HFT9"/>
<feature type="region of interest" description="Disordered" evidence="1">
    <location>
        <begin position="194"/>
        <end position="333"/>
    </location>
</feature>
<feature type="compositionally biased region" description="Polar residues" evidence="1">
    <location>
        <begin position="237"/>
        <end position="249"/>
    </location>
</feature>
<feature type="compositionally biased region" description="Basic residues" evidence="1">
    <location>
        <begin position="287"/>
        <end position="306"/>
    </location>
</feature>
<reference evidence="2" key="1">
    <citation type="submission" date="2021-10" db="EMBL/GenBank/DDBJ databases">
        <title>Tropical sea cucumber genome reveals ecological adaptation and Cuvierian tubules defense mechanism.</title>
        <authorList>
            <person name="Chen T."/>
        </authorList>
    </citation>
    <scope>NUCLEOTIDE SEQUENCE</scope>
    <source>
        <strain evidence="2">Nanhai2018</strain>
        <tissue evidence="2">Muscle</tissue>
    </source>
</reference>
<dbReference type="EMBL" id="JAIZAY010000003">
    <property type="protein sequence ID" value="KAJ8044864.1"/>
    <property type="molecule type" value="Genomic_DNA"/>
</dbReference>
<comment type="caution">
    <text evidence="2">The sequence shown here is derived from an EMBL/GenBank/DDBJ whole genome shotgun (WGS) entry which is preliminary data.</text>
</comment>
<dbReference type="Proteomes" id="UP001152320">
    <property type="component" value="Chromosome 3"/>
</dbReference>
<accession>A0A9Q1HFT9</accession>